<name>A0AC61RFX2_9BACT</name>
<gene>
    <name evidence="1" type="ORF">E5331_09050</name>
</gene>
<evidence type="ECO:0000313" key="1">
    <source>
        <dbReference type="EMBL" id="TGY78711.1"/>
    </source>
</evidence>
<comment type="caution">
    <text evidence="1">The sequence shown here is derived from an EMBL/GenBank/DDBJ whole genome shotgun (WGS) entry which is preliminary data.</text>
</comment>
<dbReference type="Proteomes" id="UP000306319">
    <property type="component" value="Unassembled WGS sequence"/>
</dbReference>
<organism evidence="1 2">
    <name type="scientific">Lepagella muris</name>
    <dbReference type="NCBI Taxonomy" id="3032870"/>
    <lineage>
        <taxon>Bacteria</taxon>
        <taxon>Pseudomonadati</taxon>
        <taxon>Bacteroidota</taxon>
        <taxon>Bacteroidia</taxon>
        <taxon>Bacteroidales</taxon>
        <taxon>Muribaculaceae</taxon>
        <taxon>Lepagella</taxon>
    </lineage>
</organism>
<reference evidence="1" key="1">
    <citation type="submission" date="2019-04" db="EMBL/GenBank/DDBJ databases">
        <title>Microbes associate with the intestines of laboratory mice.</title>
        <authorList>
            <person name="Navarre W."/>
            <person name="Wong E."/>
            <person name="Huang K."/>
            <person name="Tropini C."/>
            <person name="Ng K."/>
            <person name="Yu B."/>
        </authorList>
    </citation>
    <scope>NUCLEOTIDE SEQUENCE</scope>
    <source>
        <strain evidence="1">NM04_E33</strain>
    </source>
</reference>
<evidence type="ECO:0000313" key="2">
    <source>
        <dbReference type="Proteomes" id="UP000306319"/>
    </source>
</evidence>
<accession>A0AC61RFX2</accession>
<keyword evidence="2" id="KW-1185">Reference proteome</keyword>
<protein>
    <submittedName>
        <fullName evidence="1">Bcr/CflA family efflux MFS transporter</fullName>
    </submittedName>
</protein>
<proteinExistence type="predicted"/>
<sequence>MIPESESYDRNMTFIVIFLGMLTAFAPFVTDMYLPALPSMADSFSTNASMIQMSLTTCMIGLAVGQLIFGPMSDRYGRKPILIWTLILFIVSTVLCIYSTDIYYFVLFRLLQGIAAAGSIVIARSIATDMCTGKDLVRVMAVVGAINGIAPVSAPVIGGVMTNSLGWQGIFVVLLLFGIALLLACRFFQESLPVDRRSNISILHVPSFFLPLFKMRPFTGHMLQLGFAQTALFANIASAPFIIQQHYGFSPFGFSIVFGLNALVLVFSASITARFKHIERVVIVGNVGLLAFSVAEAIAMFLDCNFIVYECGILGILFSLGLCFTSETTIAMDAGRSHSGSASALIGAVPFAFGGLVSPLVGLGNTLHTTGLIFVLCAVGAILSMRMTRKHDCNQSLY</sequence>
<dbReference type="EMBL" id="SRYB01000011">
    <property type="protein sequence ID" value="TGY78711.1"/>
    <property type="molecule type" value="Genomic_DNA"/>
</dbReference>